<name>A0A6L7HZ80_9GAMM</name>
<comment type="caution">
    <text evidence="1">The sequence shown here is derived from an EMBL/GenBank/DDBJ whole genome shotgun (WGS) entry which is preliminary data.</text>
</comment>
<proteinExistence type="predicted"/>
<sequence length="68" mass="7877">MQQVFELFQGRWQLTLDGEDYGTSRQLAAKCGGFIADDEDEQVDDIERSCVNCARRRWLIDAIECTFL</sequence>
<protein>
    <submittedName>
        <fullName evidence="1">Uncharacterized protein</fullName>
    </submittedName>
</protein>
<dbReference type="RefSeq" id="WP_160796905.1">
    <property type="nucleotide sequence ID" value="NZ_WRPA01000011.1"/>
</dbReference>
<organism evidence="1 2">
    <name type="scientific">Shewanella insulae</name>
    <dbReference type="NCBI Taxonomy" id="2681496"/>
    <lineage>
        <taxon>Bacteria</taxon>
        <taxon>Pseudomonadati</taxon>
        <taxon>Pseudomonadota</taxon>
        <taxon>Gammaproteobacteria</taxon>
        <taxon>Alteromonadales</taxon>
        <taxon>Shewanellaceae</taxon>
        <taxon>Shewanella</taxon>
    </lineage>
</organism>
<accession>A0A6L7HZ80</accession>
<dbReference type="Proteomes" id="UP000474778">
    <property type="component" value="Unassembled WGS sequence"/>
</dbReference>
<evidence type="ECO:0000313" key="2">
    <source>
        <dbReference type="Proteomes" id="UP000474778"/>
    </source>
</evidence>
<keyword evidence="2" id="KW-1185">Reference proteome</keyword>
<reference evidence="1 2" key="1">
    <citation type="submission" date="2019-12" db="EMBL/GenBank/DDBJ databases">
        <title>Shewanella insulae sp. nov., isolated from a tidal flat.</title>
        <authorList>
            <person name="Yoon J.-H."/>
        </authorList>
    </citation>
    <scope>NUCLEOTIDE SEQUENCE [LARGE SCALE GENOMIC DNA]</scope>
    <source>
        <strain evidence="1 2">JBTF-M18</strain>
    </source>
</reference>
<evidence type="ECO:0000313" key="1">
    <source>
        <dbReference type="EMBL" id="MXR69615.1"/>
    </source>
</evidence>
<gene>
    <name evidence="1" type="ORF">GNT65_13175</name>
</gene>
<dbReference type="AlphaFoldDB" id="A0A6L7HZ80"/>
<dbReference type="EMBL" id="WRPA01000011">
    <property type="protein sequence ID" value="MXR69615.1"/>
    <property type="molecule type" value="Genomic_DNA"/>
</dbReference>